<feature type="transmembrane region" description="Helical" evidence="1">
    <location>
        <begin position="208"/>
        <end position="228"/>
    </location>
</feature>
<dbReference type="InParanoid" id="U5DNN3"/>
<sequence length="359" mass="38620">MKEPGTGGAVRLQRWIAQREVHWQRLDELLHQVEKRGFRSLSAKELRELASLYRSTSGDLARARAHRAGRLLQHDLQQLTVRAYTAIYQGSRRQEWNAIVDFCLWGFPATVREAGGYIAAATVIFAIMGVVGGWYGWQDPGFLELMLPEWLIAMVRDRGELWTGPILGWEAVSSSNLAINNISVSLGAVGGGITAGLWTIYILMLNGLLIGTVGALVGRYELAYPFWAFVFPHGALELPAIFLAGGAGLAIARSLVWPGALRRADALKQSGTLAARLLFGIVPLLLIAGAIEGFISPSESIPNAVKYALGGVNFVLFAIYCQRIRPSVTAPDAPAATPVETPAAAVVPNGAPTASPPLS</sequence>
<dbReference type="eggNOG" id="COG1300">
    <property type="taxonomic scope" value="Bacteria"/>
</dbReference>
<reference evidence="2 3" key="1">
    <citation type="submission" date="2013-05" db="EMBL/GenBank/DDBJ databases">
        <title>Draft genome sequence of Rubidibacter lacunae KORDI 51-2.</title>
        <authorList>
            <person name="Choi D.H."/>
            <person name="Noh J.H."/>
            <person name="Kwon K.-K."/>
            <person name="Lee J.-H."/>
            <person name="Ryu J.-Y."/>
        </authorList>
    </citation>
    <scope>NUCLEOTIDE SEQUENCE [LARGE SCALE GENOMIC DNA]</scope>
    <source>
        <strain evidence="2 3">KORDI 51-2</strain>
    </source>
</reference>
<dbReference type="Proteomes" id="UP000016960">
    <property type="component" value="Unassembled WGS sequence"/>
</dbReference>
<dbReference type="STRING" id="582515.KR51_00021180"/>
<keyword evidence="1" id="KW-0812">Transmembrane</keyword>
<organism evidence="2 3">
    <name type="scientific">Rubidibacter lacunae KORDI 51-2</name>
    <dbReference type="NCBI Taxonomy" id="582515"/>
    <lineage>
        <taxon>Bacteria</taxon>
        <taxon>Bacillati</taxon>
        <taxon>Cyanobacteriota</taxon>
        <taxon>Cyanophyceae</taxon>
        <taxon>Oscillatoriophycideae</taxon>
        <taxon>Chroococcales</taxon>
        <taxon>Aphanothecaceae</taxon>
        <taxon>Rubidibacter</taxon>
    </lineage>
</organism>
<dbReference type="InterPro" id="IPR002798">
    <property type="entry name" value="SpoIIM-like"/>
</dbReference>
<accession>U5DNN3</accession>
<keyword evidence="3" id="KW-1185">Reference proteome</keyword>
<evidence type="ECO:0000256" key="1">
    <source>
        <dbReference type="SAM" id="Phobius"/>
    </source>
</evidence>
<dbReference type="PANTHER" id="PTHR35337:SF1">
    <property type="entry name" value="SLR1478 PROTEIN"/>
    <property type="match status" value="1"/>
</dbReference>
<feature type="transmembrane region" description="Helical" evidence="1">
    <location>
        <begin position="117"/>
        <end position="137"/>
    </location>
</feature>
<dbReference type="AlphaFoldDB" id="U5DNN3"/>
<comment type="caution">
    <text evidence="2">The sequence shown here is derived from an EMBL/GenBank/DDBJ whole genome shotgun (WGS) entry which is preliminary data.</text>
</comment>
<keyword evidence="1" id="KW-1133">Transmembrane helix</keyword>
<protein>
    <submittedName>
        <fullName evidence="2">Uncharacterized membrane protein</fullName>
    </submittedName>
</protein>
<evidence type="ECO:0000313" key="2">
    <source>
        <dbReference type="EMBL" id="ERN41315.1"/>
    </source>
</evidence>
<dbReference type="EMBL" id="ASSJ01000050">
    <property type="protein sequence ID" value="ERN41315.1"/>
    <property type="molecule type" value="Genomic_DNA"/>
</dbReference>
<proteinExistence type="predicted"/>
<gene>
    <name evidence="2" type="ORF">KR51_00021180</name>
</gene>
<name>U5DNN3_9CHRO</name>
<feature type="transmembrane region" description="Helical" evidence="1">
    <location>
        <begin position="240"/>
        <end position="261"/>
    </location>
</feature>
<evidence type="ECO:0000313" key="3">
    <source>
        <dbReference type="Proteomes" id="UP000016960"/>
    </source>
</evidence>
<dbReference type="PANTHER" id="PTHR35337">
    <property type="entry name" value="SLR1478 PROTEIN"/>
    <property type="match status" value="1"/>
</dbReference>
<feature type="transmembrane region" description="Helical" evidence="1">
    <location>
        <begin position="301"/>
        <end position="321"/>
    </location>
</feature>
<keyword evidence="1" id="KW-0472">Membrane</keyword>
<feature type="transmembrane region" description="Helical" evidence="1">
    <location>
        <begin position="182"/>
        <end position="201"/>
    </location>
</feature>
<dbReference type="Pfam" id="PF01944">
    <property type="entry name" value="SpoIIM"/>
    <property type="match status" value="1"/>
</dbReference>
<feature type="transmembrane region" description="Helical" evidence="1">
    <location>
        <begin position="273"/>
        <end position="295"/>
    </location>
</feature>